<gene>
    <name evidence="2" type="ORF">FB550_111228</name>
</gene>
<dbReference type="SUPFAM" id="SSF52091">
    <property type="entry name" value="SpoIIaa-like"/>
    <property type="match status" value="1"/>
</dbReference>
<dbReference type="InterPro" id="IPR051932">
    <property type="entry name" value="Bact_StressResp_Reg"/>
</dbReference>
<evidence type="ECO:0000259" key="1">
    <source>
        <dbReference type="PROSITE" id="PS50801"/>
    </source>
</evidence>
<dbReference type="AlphaFoldDB" id="A0A561D0H2"/>
<evidence type="ECO:0000313" key="3">
    <source>
        <dbReference type="Proteomes" id="UP000319671"/>
    </source>
</evidence>
<dbReference type="EMBL" id="VIVN01000011">
    <property type="protein sequence ID" value="TWD96568.1"/>
    <property type="molecule type" value="Genomic_DNA"/>
</dbReference>
<evidence type="ECO:0000313" key="2">
    <source>
        <dbReference type="EMBL" id="TWD96568.1"/>
    </source>
</evidence>
<feature type="domain" description="STAS" evidence="1">
    <location>
        <begin position="158"/>
        <end position="269"/>
    </location>
</feature>
<keyword evidence="3" id="KW-1185">Reference proteome</keyword>
<protein>
    <submittedName>
        <fullName evidence="2">RsbT co-antagonist protein RsbR</fullName>
    </submittedName>
</protein>
<dbReference type="RefSeq" id="WP_144567040.1">
    <property type="nucleotide sequence ID" value="NZ_VIVN01000011.1"/>
</dbReference>
<name>A0A561D0H2_9BACI</name>
<dbReference type="InterPro" id="IPR002645">
    <property type="entry name" value="STAS_dom"/>
</dbReference>
<dbReference type="CDD" id="cd07041">
    <property type="entry name" value="STAS_RsbR_RsbS_like"/>
    <property type="match status" value="1"/>
</dbReference>
<dbReference type="PANTHER" id="PTHR33745">
    <property type="entry name" value="RSBT ANTAGONIST PROTEIN RSBS-RELATED"/>
    <property type="match status" value="1"/>
</dbReference>
<dbReference type="PROSITE" id="PS50801">
    <property type="entry name" value="STAS"/>
    <property type="match status" value="1"/>
</dbReference>
<dbReference type="Proteomes" id="UP000319671">
    <property type="component" value="Unassembled WGS sequence"/>
</dbReference>
<proteinExistence type="predicted"/>
<dbReference type="PANTHER" id="PTHR33745:SF8">
    <property type="entry name" value="BLUE-LIGHT PHOTORECEPTOR"/>
    <property type="match status" value="1"/>
</dbReference>
<comment type="caution">
    <text evidence="2">The sequence shown here is derived from an EMBL/GenBank/DDBJ whole genome shotgun (WGS) entry which is preliminary data.</text>
</comment>
<dbReference type="Gene3D" id="3.30.750.24">
    <property type="entry name" value="STAS domain"/>
    <property type="match status" value="1"/>
</dbReference>
<reference evidence="2 3" key="1">
    <citation type="submission" date="2019-06" db="EMBL/GenBank/DDBJ databases">
        <title>Sorghum-associated microbial communities from plants grown in Nebraska, USA.</title>
        <authorList>
            <person name="Schachtman D."/>
        </authorList>
    </citation>
    <scope>NUCLEOTIDE SEQUENCE [LARGE SCALE GENOMIC DNA]</scope>
    <source>
        <strain evidence="2 3">2482</strain>
    </source>
</reference>
<organism evidence="2 3">
    <name type="scientific">Neobacillus bataviensis</name>
    <dbReference type="NCBI Taxonomy" id="220685"/>
    <lineage>
        <taxon>Bacteria</taxon>
        <taxon>Bacillati</taxon>
        <taxon>Bacillota</taxon>
        <taxon>Bacilli</taxon>
        <taxon>Bacillales</taxon>
        <taxon>Bacillaceae</taxon>
        <taxon>Neobacillus</taxon>
    </lineage>
</organism>
<sequence>MRLDKIAAYFMDNSSLVALQIVEGVLHRMNLVISEEEKQQAIVMYIKFFQYLGQSILEDKEDVPEDLLVWSKQNAEHQVTSGGKISEIAVRYPPTRAVFADLITKLSDDFAISLKEWTTIITKFNSMLDISLNETILAFEKLSEEYKEKTKKELAERSAPVVLIQEAVAVLPLVGEIDSYRASYIVERVVPSISDLQLQYIIIDYSGILHLNQEIARYLKEIGDILVLLGIDVIVTGLRPELAMTVVNSGMDMSAYKTFIHVKRALDWINSKID</sequence>
<dbReference type="InterPro" id="IPR036513">
    <property type="entry name" value="STAS_dom_sf"/>
</dbReference>
<accession>A0A561D0H2</accession>
<dbReference type="Pfam" id="PF01740">
    <property type="entry name" value="STAS"/>
    <property type="match status" value="1"/>
</dbReference>